<feature type="domain" description="Transposase DDE" evidence="1">
    <location>
        <begin position="13"/>
        <end position="51"/>
    </location>
</feature>
<proteinExistence type="predicted"/>
<organism evidence="2 3">
    <name type="scientific">Lichenicoccus roseus</name>
    <dbReference type="NCBI Taxonomy" id="2683649"/>
    <lineage>
        <taxon>Bacteria</taxon>
        <taxon>Pseudomonadati</taxon>
        <taxon>Pseudomonadota</taxon>
        <taxon>Alphaproteobacteria</taxon>
        <taxon>Acetobacterales</taxon>
        <taxon>Acetobacteraceae</taxon>
        <taxon>Lichenicoccus</taxon>
    </lineage>
</organism>
<evidence type="ECO:0000313" key="3">
    <source>
        <dbReference type="Proteomes" id="UP000305654"/>
    </source>
</evidence>
<keyword evidence="3" id="KW-1185">Reference proteome</keyword>
<name>A0A5R9J7F2_9PROT</name>
<evidence type="ECO:0000259" key="1">
    <source>
        <dbReference type="Pfam" id="PF13586"/>
    </source>
</evidence>
<reference evidence="2 3" key="1">
    <citation type="submission" date="2019-05" db="EMBL/GenBank/DDBJ databases">
        <authorList>
            <person name="Pankratov T."/>
            <person name="Grouzdev D."/>
        </authorList>
    </citation>
    <scope>NUCLEOTIDE SEQUENCE [LARGE SCALE GENOMIC DNA]</scope>
    <source>
        <strain evidence="2 3">KEBCLARHB70R</strain>
    </source>
</reference>
<protein>
    <recommendedName>
        <fullName evidence="1">Transposase DDE domain-containing protein</fullName>
    </recommendedName>
</protein>
<gene>
    <name evidence="2" type="ORF">FE263_16890</name>
</gene>
<dbReference type="OrthoDB" id="9798237at2"/>
<sequence length="75" mass="8553">MRTARSTGLRFSHRNVIERMFCRLKDYRGIATRYDKLAANSASAVYLTATISFWLCVRALGAVFQHRAIFLAVDP</sequence>
<evidence type="ECO:0000313" key="2">
    <source>
        <dbReference type="EMBL" id="TLU71551.1"/>
    </source>
</evidence>
<dbReference type="InterPro" id="IPR025668">
    <property type="entry name" value="Tnp_DDE_dom"/>
</dbReference>
<dbReference type="AlphaFoldDB" id="A0A5R9J7F2"/>
<dbReference type="Pfam" id="PF13586">
    <property type="entry name" value="DDE_Tnp_1_2"/>
    <property type="match status" value="1"/>
</dbReference>
<accession>A0A5R9J7F2</accession>
<comment type="caution">
    <text evidence="2">The sequence shown here is derived from an EMBL/GenBank/DDBJ whole genome shotgun (WGS) entry which is preliminary data.</text>
</comment>
<dbReference type="EMBL" id="VCDI01000006">
    <property type="protein sequence ID" value="TLU71551.1"/>
    <property type="molecule type" value="Genomic_DNA"/>
</dbReference>
<dbReference type="Proteomes" id="UP000305654">
    <property type="component" value="Unassembled WGS sequence"/>
</dbReference>